<keyword evidence="3" id="KW-1185">Reference proteome</keyword>
<evidence type="ECO:0000313" key="2">
    <source>
        <dbReference type="EMBL" id="KDB50369.1"/>
    </source>
</evidence>
<feature type="compositionally biased region" description="Low complexity" evidence="1">
    <location>
        <begin position="263"/>
        <end position="275"/>
    </location>
</feature>
<feature type="region of interest" description="Disordered" evidence="1">
    <location>
        <begin position="220"/>
        <end position="285"/>
    </location>
</feature>
<accession>A0A059KGL4</accession>
<dbReference type="RefSeq" id="WP_051632321.1">
    <property type="nucleotide sequence ID" value="NZ_AZRA01000147.1"/>
</dbReference>
<reference evidence="2 3" key="1">
    <citation type="journal article" date="2014" name="FEMS Microbiol. Ecol.">
        <title>Sphaerotilus natans encrusted with nanoball-shaped Fe(III) oxide minerals formed by nitrate-reducing mixotrophic Fe(II) oxidation.</title>
        <authorList>
            <person name="Park S."/>
            <person name="Kim D.H."/>
            <person name="Lee J.H."/>
            <person name="Hur H.G."/>
        </authorList>
    </citation>
    <scope>NUCLEOTIDE SEQUENCE [LARGE SCALE GENOMIC DNA]</scope>
    <source>
        <strain evidence="2 3">DSM 6575</strain>
    </source>
</reference>
<organism evidence="2 3">
    <name type="scientific">Sphaerotilus natans subsp. natans DSM 6575</name>
    <dbReference type="NCBI Taxonomy" id="1286631"/>
    <lineage>
        <taxon>Bacteria</taxon>
        <taxon>Pseudomonadati</taxon>
        <taxon>Pseudomonadota</taxon>
        <taxon>Betaproteobacteria</taxon>
        <taxon>Burkholderiales</taxon>
        <taxon>Sphaerotilaceae</taxon>
        <taxon>Sphaerotilus</taxon>
    </lineage>
</organism>
<dbReference type="STRING" id="34103.SAMN05421778_13035"/>
<protein>
    <submittedName>
        <fullName evidence="2">Uncharacterized protein</fullName>
    </submittedName>
</protein>
<evidence type="ECO:0000256" key="1">
    <source>
        <dbReference type="SAM" id="MobiDB-lite"/>
    </source>
</evidence>
<dbReference type="AlphaFoldDB" id="A0A059KGL4"/>
<feature type="compositionally biased region" description="Pro residues" evidence="1">
    <location>
        <begin position="276"/>
        <end position="285"/>
    </location>
</feature>
<sequence length="285" mass="31370">MFKALQKLQKMFGSRPEDEPDSRLLDGWAHSRGHQLKRVRRGEGRVIEFDCDDRRGRMEWGPSHRAYIKGRELRIRIDAGLPGQMEMMLMSRRLAQQLGGEAYQTLTSAHQTGIDADLPEEVRWLSMLEKVPVPSSAAGYVLMSSSPVHARRWLDGDLLSRVSRASNLWLGDTAPLVLMTLRGCIHLRTEAGALEESMLDGARALAQSALLSARQALLRPVDEPDAPPPAPLRPGLSSAAGGRRIGAMGPPSGFENPSVLELPMDSDMMAMSMPAPTQPPPTPRR</sequence>
<proteinExistence type="predicted"/>
<evidence type="ECO:0000313" key="3">
    <source>
        <dbReference type="Proteomes" id="UP000026714"/>
    </source>
</evidence>
<gene>
    <name evidence="2" type="ORF">X805_40340</name>
</gene>
<name>A0A059KGL4_9BURK</name>
<dbReference type="EMBL" id="AZRA01000147">
    <property type="protein sequence ID" value="KDB50369.1"/>
    <property type="molecule type" value="Genomic_DNA"/>
</dbReference>
<comment type="caution">
    <text evidence="2">The sequence shown here is derived from an EMBL/GenBank/DDBJ whole genome shotgun (WGS) entry which is preliminary data.</text>
</comment>
<dbReference type="Proteomes" id="UP000026714">
    <property type="component" value="Unassembled WGS sequence"/>
</dbReference>
<dbReference type="eggNOG" id="ENOG50336DT">
    <property type="taxonomic scope" value="Bacteria"/>
</dbReference>